<organism evidence="1">
    <name type="scientific">Rhizophora mucronata</name>
    <name type="common">Asiatic mangrove</name>
    <dbReference type="NCBI Taxonomy" id="61149"/>
    <lineage>
        <taxon>Eukaryota</taxon>
        <taxon>Viridiplantae</taxon>
        <taxon>Streptophyta</taxon>
        <taxon>Embryophyta</taxon>
        <taxon>Tracheophyta</taxon>
        <taxon>Spermatophyta</taxon>
        <taxon>Magnoliopsida</taxon>
        <taxon>eudicotyledons</taxon>
        <taxon>Gunneridae</taxon>
        <taxon>Pentapetalae</taxon>
        <taxon>rosids</taxon>
        <taxon>fabids</taxon>
        <taxon>Malpighiales</taxon>
        <taxon>Rhizophoraceae</taxon>
        <taxon>Rhizophora</taxon>
    </lineage>
</organism>
<proteinExistence type="predicted"/>
<name>A0A2P2PBA2_RHIMU</name>
<accession>A0A2P2PBA2</accession>
<dbReference type="EMBL" id="GGEC01071554">
    <property type="protein sequence ID" value="MBX52038.1"/>
    <property type="molecule type" value="Transcribed_RNA"/>
</dbReference>
<sequence>MWPCSPAALISVVQW</sequence>
<evidence type="ECO:0000313" key="1">
    <source>
        <dbReference type="EMBL" id="MBX52038.1"/>
    </source>
</evidence>
<reference evidence="1" key="1">
    <citation type="submission" date="2018-02" db="EMBL/GenBank/DDBJ databases">
        <title>Rhizophora mucronata_Transcriptome.</title>
        <authorList>
            <person name="Meera S.P."/>
            <person name="Sreeshan A."/>
            <person name="Augustine A."/>
        </authorList>
    </citation>
    <scope>NUCLEOTIDE SEQUENCE</scope>
    <source>
        <tissue evidence="1">Leaf</tissue>
    </source>
</reference>
<protein>
    <submittedName>
        <fullName evidence="1">Uncharacterized protein</fullName>
    </submittedName>
</protein>